<sequence length="303" mass="30685">MRNPLGVLAVGCSVLLAASVGCSAESAPAEQAQAQSTPVPLTAIAALGDFATLDYCSLLDPERLKNTTADTPDSSFTACQADFVQAGRPRTVTVGPLAADRDPNIKAYDYAGKVPDGVSVQQAGFVPERSCGRAITFADGVRLAVSITDGDDRGSAEDRCGAADDVVGGVLDAVTGNRVRHPQLPDRSWGRVDSCAILSASGAQGGDATAGIAGHSCILDKVSLEFAVVRQAPAGPSETLGNRMARVAADGAFCRVRTVQPSPATAGRAEQATVSVVDTSGAGGEAACPAARTAAATVFSRIP</sequence>
<comment type="caution">
    <text evidence="2">The sequence shown here is derived from an EMBL/GenBank/DDBJ whole genome shotgun (WGS) entry which is preliminary data.</text>
</comment>
<keyword evidence="1" id="KW-0732">Signal</keyword>
<name>A0ABV7QU69_9PSEU</name>
<feature type="signal peptide" evidence="1">
    <location>
        <begin position="1"/>
        <end position="24"/>
    </location>
</feature>
<reference evidence="3" key="1">
    <citation type="journal article" date="2019" name="Int. J. Syst. Evol. Microbiol.">
        <title>The Global Catalogue of Microorganisms (GCM) 10K type strain sequencing project: providing services to taxonomists for standard genome sequencing and annotation.</title>
        <authorList>
            <consortium name="The Broad Institute Genomics Platform"/>
            <consortium name="The Broad Institute Genome Sequencing Center for Infectious Disease"/>
            <person name="Wu L."/>
            <person name="Ma J."/>
        </authorList>
    </citation>
    <scope>NUCLEOTIDE SEQUENCE [LARGE SCALE GENOMIC DNA]</scope>
    <source>
        <strain evidence="3">CGMCC 4.7682</strain>
    </source>
</reference>
<organism evidence="2 3">
    <name type="scientific">Amycolatopsis halotolerans</name>
    <dbReference type="NCBI Taxonomy" id="330083"/>
    <lineage>
        <taxon>Bacteria</taxon>
        <taxon>Bacillati</taxon>
        <taxon>Actinomycetota</taxon>
        <taxon>Actinomycetes</taxon>
        <taxon>Pseudonocardiales</taxon>
        <taxon>Pseudonocardiaceae</taxon>
        <taxon>Amycolatopsis</taxon>
    </lineage>
</organism>
<evidence type="ECO:0000313" key="3">
    <source>
        <dbReference type="Proteomes" id="UP001595764"/>
    </source>
</evidence>
<dbReference type="Proteomes" id="UP001595764">
    <property type="component" value="Unassembled WGS sequence"/>
</dbReference>
<gene>
    <name evidence="2" type="ORF">ACFORO_40970</name>
</gene>
<evidence type="ECO:0000313" key="2">
    <source>
        <dbReference type="EMBL" id="MFC3516596.1"/>
    </source>
</evidence>
<dbReference type="RefSeq" id="WP_377873089.1">
    <property type="nucleotide sequence ID" value="NZ_JBHMAY010000045.1"/>
</dbReference>
<dbReference type="EMBL" id="JBHRWI010000066">
    <property type="protein sequence ID" value="MFC3516596.1"/>
    <property type="molecule type" value="Genomic_DNA"/>
</dbReference>
<accession>A0ABV7QU69</accession>
<feature type="chain" id="PRO_5046909744" evidence="1">
    <location>
        <begin position="25"/>
        <end position="303"/>
    </location>
</feature>
<proteinExistence type="predicted"/>
<dbReference type="PROSITE" id="PS51257">
    <property type="entry name" value="PROKAR_LIPOPROTEIN"/>
    <property type="match status" value="1"/>
</dbReference>
<keyword evidence="3" id="KW-1185">Reference proteome</keyword>
<evidence type="ECO:0000256" key="1">
    <source>
        <dbReference type="SAM" id="SignalP"/>
    </source>
</evidence>
<protein>
    <submittedName>
        <fullName evidence="2">Uncharacterized protein</fullName>
    </submittedName>
</protein>